<keyword evidence="7" id="KW-0472">Membrane</keyword>
<evidence type="ECO:0000256" key="4">
    <source>
        <dbReference type="ARBA" id="ARBA00022801"/>
    </source>
</evidence>
<dbReference type="Gene3D" id="3.30.70.2650">
    <property type="match status" value="1"/>
</dbReference>
<keyword evidence="6" id="KW-0051">Antiviral defense</keyword>
<keyword evidence="7" id="KW-0812">Transmembrane</keyword>
<keyword evidence="7" id="KW-1133">Transmembrane helix</keyword>
<evidence type="ECO:0000313" key="10">
    <source>
        <dbReference type="Proteomes" id="UP000176800"/>
    </source>
</evidence>
<evidence type="ECO:0000256" key="2">
    <source>
        <dbReference type="ARBA" id="ARBA00022723"/>
    </source>
</evidence>
<keyword evidence="1" id="KW-0540">Nuclease</keyword>
<evidence type="ECO:0000256" key="3">
    <source>
        <dbReference type="ARBA" id="ARBA00022759"/>
    </source>
</evidence>
<dbReference type="Pfam" id="PF20803">
    <property type="entry name" value="PaaX_M"/>
    <property type="match status" value="1"/>
</dbReference>
<keyword evidence="3 9" id="KW-0255">Endonuclease</keyword>
<dbReference type="SUPFAM" id="SSF143430">
    <property type="entry name" value="TTP0101/SSO1404-like"/>
    <property type="match status" value="1"/>
</dbReference>
<dbReference type="GO" id="GO:0043571">
    <property type="term" value="P:maintenance of CRISPR repeat elements"/>
    <property type="evidence" value="ECO:0007669"/>
    <property type="project" value="InterPro"/>
</dbReference>
<dbReference type="GO" id="GO:0004521">
    <property type="term" value="F:RNA endonuclease activity"/>
    <property type="evidence" value="ECO:0007669"/>
    <property type="project" value="InterPro"/>
</dbReference>
<comment type="caution">
    <text evidence="9">The sequence shown here is derived from an EMBL/GenBank/DDBJ whole genome shotgun (WGS) entry which is preliminary data.</text>
</comment>
<dbReference type="Proteomes" id="UP000176800">
    <property type="component" value="Unassembled WGS sequence"/>
</dbReference>
<dbReference type="InterPro" id="IPR048846">
    <property type="entry name" value="PaaX-like_central"/>
</dbReference>
<accession>A0A1G2U075</accession>
<feature type="domain" description="Transcriptional repressor PaaX-like central Cas2-like" evidence="8">
    <location>
        <begin position="103"/>
        <end position="178"/>
    </location>
</feature>
<evidence type="ECO:0000313" key="9">
    <source>
        <dbReference type="EMBL" id="OHB02863.1"/>
    </source>
</evidence>
<dbReference type="EMBL" id="MHWE01000025">
    <property type="protein sequence ID" value="OHB02863.1"/>
    <property type="molecule type" value="Genomic_DNA"/>
</dbReference>
<evidence type="ECO:0000256" key="5">
    <source>
        <dbReference type="ARBA" id="ARBA00022842"/>
    </source>
</evidence>
<gene>
    <name evidence="9" type="ORF">A3B14_02420</name>
</gene>
<dbReference type="InterPro" id="IPR021127">
    <property type="entry name" value="CRISPR_associated_Cas2"/>
</dbReference>
<evidence type="ECO:0000256" key="6">
    <source>
        <dbReference type="ARBA" id="ARBA00023118"/>
    </source>
</evidence>
<keyword evidence="5" id="KW-0460">Magnesium</keyword>
<evidence type="ECO:0000256" key="7">
    <source>
        <dbReference type="SAM" id="Phobius"/>
    </source>
</evidence>
<sequence>MGNLEKEVKKSIRNTKIQRAIIAAVGSAGLLAVAALAPNAIQILGKIKKYEAKRKDKSIYHARQRLIEKELLKYDGKFLQLTKEGEKLLEEFGHRDFKLPKPKKWDKKWRILIFDIKEKRRDVRDLLRKTLVSIGFVRLQNSVWIYPYDCEDLITLLKADFKIGRDVLYVIADRVENDKTLREQFNL</sequence>
<name>A0A1G2U075_9BACT</name>
<feature type="transmembrane region" description="Helical" evidence="7">
    <location>
        <begin position="20"/>
        <end position="41"/>
    </location>
</feature>
<evidence type="ECO:0000256" key="1">
    <source>
        <dbReference type="ARBA" id="ARBA00022722"/>
    </source>
</evidence>
<keyword evidence="2" id="KW-0479">Metal-binding</keyword>
<keyword evidence="4" id="KW-0378">Hydrolase</keyword>
<evidence type="ECO:0000259" key="8">
    <source>
        <dbReference type="Pfam" id="PF20803"/>
    </source>
</evidence>
<dbReference type="AlphaFoldDB" id="A0A1G2U075"/>
<protein>
    <submittedName>
        <fullName evidence="9">CRISPR-associated endonuclease Cas2</fullName>
    </submittedName>
</protein>
<organism evidence="9 10">
    <name type="scientific">Candidatus Zambryskibacteria bacterium RIFCSPLOWO2_01_FULL_45_21</name>
    <dbReference type="NCBI Taxonomy" id="1802761"/>
    <lineage>
        <taxon>Bacteria</taxon>
        <taxon>Candidatus Zambryskiibacteriota</taxon>
    </lineage>
</organism>
<dbReference type="NCBIfam" id="TIGR01573">
    <property type="entry name" value="cas2"/>
    <property type="match status" value="1"/>
</dbReference>
<proteinExistence type="predicted"/>
<reference evidence="9 10" key="1">
    <citation type="journal article" date="2016" name="Nat. Commun.">
        <title>Thousands of microbial genomes shed light on interconnected biogeochemical processes in an aquifer system.</title>
        <authorList>
            <person name="Anantharaman K."/>
            <person name="Brown C.T."/>
            <person name="Hug L.A."/>
            <person name="Sharon I."/>
            <person name="Castelle C.J."/>
            <person name="Probst A.J."/>
            <person name="Thomas B.C."/>
            <person name="Singh A."/>
            <person name="Wilkins M.J."/>
            <person name="Karaoz U."/>
            <person name="Brodie E.L."/>
            <person name="Williams K.H."/>
            <person name="Hubbard S.S."/>
            <person name="Banfield J.F."/>
        </authorList>
    </citation>
    <scope>NUCLEOTIDE SEQUENCE [LARGE SCALE GENOMIC DNA]</scope>
</reference>